<evidence type="ECO:0000313" key="2">
    <source>
        <dbReference type="EMBL" id="MFC4377743.1"/>
    </source>
</evidence>
<feature type="signal peptide" evidence="1">
    <location>
        <begin position="1"/>
        <end position="23"/>
    </location>
</feature>
<organism evidence="2 3">
    <name type="scientific">Nocardia halotolerans</name>
    <dbReference type="NCBI Taxonomy" id="1755878"/>
    <lineage>
        <taxon>Bacteria</taxon>
        <taxon>Bacillati</taxon>
        <taxon>Actinomycetota</taxon>
        <taxon>Actinomycetes</taxon>
        <taxon>Mycobacteriales</taxon>
        <taxon>Nocardiaceae</taxon>
        <taxon>Nocardia</taxon>
    </lineage>
</organism>
<sequence length="125" mass="13786">MRSLWAVLILCATALFGAPVAAAEPTDETPVELVELVYDFGRCNTDTLIFSTEAQVRLDITVRNQFDPTAQFRMPKFLLERDLPVTIGPVTSSVSFTVHQPGEYEFDIVSGADDRTMCTGLLISL</sequence>
<comment type="caution">
    <text evidence="2">The sequence shown here is derived from an EMBL/GenBank/DDBJ whole genome shotgun (WGS) entry which is preliminary data.</text>
</comment>
<name>A0ABV8VNU4_9NOCA</name>
<dbReference type="EMBL" id="JBHSDL010000042">
    <property type="protein sequence ID" value="MFC4377743.1"/>
    <property type="molecule type" value="Genomic_DNA"/>
</dbReference>
<reference evidence="3" key="1">
    <citation type="journal article" date="2019" name="Int. J. Syst. Evol. Microbiol.">
        <title>The Global Catalogue of Microorganisms (GCM) 10K type strain sequencing project: providing services to taxonomists for standard genome sequencing and annotation.</title>
        <authorList>
            <consortium name="The Broad Institute Genomics Platform"/>
            <consortium name="The Broad Institute Genome Sequencing Center for Infectious Disease"/>
            <person name="Wu L."/>
            <person name="Ma J."/>
        </authorList>
    </citation>
    <scope>NUCLEOTIDE SEQUENCE [LARGE SCALE GENOMIC DNA]</scope>
    <source>
        <strain evidence="3">IBRC-M 10490</strain>
    </source>
</reference>
<accession>A0ABV8VNU4</accession>
<feature type="chain" id="PRO_5046202485" evidence="1">
    <location>
        <begin position="24"/>
        <end position="125"/>
    </location>
</feature>
<proteinExistence type="predicted"/>
<evidence type="ECO:0000256" key="1">
    <source>
        <dbReference type="SAM" id="SignalP"/>
    </source>
</evidence>
<dbReference type="Proteomes" id="UP001595844">
    <property type="component" value="Unassembled WGS sequence"/>
</dbReference>
<evidence type="ECO:0000313" key="3">
    <source>
        <dbReference type="Proteomes" id="UP001595844"/>
    </source>
</evidence>
<keyword evidence="3" id="KW-1185">Reference proteome</keyword>
<dbReference type="RefSeq" id="WP_378568733.1">
    <property type="nucleotide sequence ID" value="NZ_JBHSDL010000042.1"/>
</dbReference>
<gene>
    <name evidence="2" type="ORF">ACFO5K_27060</name>
</gene>
<protein>
    <submittedName>
        <fullName evidence="2">Uncharacterized protein</fullName>
    </submittedName>
</protein>
<keyword evidence="1" id="KW-0732">Signal</keyword>